<evidence type="ECO:0000313" key="2">
    <source>
        <dbReference type="Proteomes" id="UP000789901"/>
    </source>
</evidence>
<organism evidence="1 2">
    <name type="scientific">Gigaspora margarita</name>
    <dbReference type="NCBI Taxonomy" id="4874"/>
    <lineage>
        <taxon>Eukaryota</taxon>
        <taxon>Fungi</taxon>
        <taxon>Fungi incertae sedis</taxon>
        <taxon>Mucoromycota</taxon>
        <taxon>Glomeromycotina</taxon>
        <taxon>Glomeromycetes</taxon>
        <taxon>Diversisporales</taxon>
        <taxon>Gigasporaceae</taxon>
        <taxon>Gigaspora</taxon>
    </lineage>
</organism>
<keyword evidence="2" id="KW-1185">Reference proteome</keyword>
<sequence length="69" mass="8434">AQKLRHEFYKKRHDEHNFEVLENTTDKRDRELNYLSMHNIDSVNIYENISFKSMRCYANRCYPIPPIIS</sequence>
<protein>
    <submittedName>
        <fullName evidence="1">18343_t:CDS:1</fullName>
    </submittedName>
</protein>
<accession>A0ABN7WD06</accession>
<proteinExistence type="predicted"/>
<feature type="non-terminal residue" evidence="1">
    <location>
        <position position="1"/>
    </location>
</feature>
<name>A0ABN7WD06_GIGMA</name>
<evidence type="ECO:0000313" key="1">
    <source>
        <dbReference type="EMBL" id="CAG8827211.1"/>
    </source>
</evidence>
<reference evidence="1 2" key="1">
    <citation type="submission" date="2021-06" db="EMBL/GenBank/DDBJ databases">
        <authorList>
            <person name="Kallberg Y."/>
            <person name="Tangrot J."/>
            <person name="Rosling A."/>
        </authorList>
    </citation>
    <scope>NUCLEOTIDE SEQUENCE [LARGE SCALE GENOMIC DNA]</scope>
    <source>
        <strain evidence="1 2">120-4 pot B 10/14</strain>
    </source>
</reference>
<comment type="caution">
    <text evidence="1">The sequence shown here is derived from an EMBL/GenBank/DDBJ whole genome shotgun (WGS) entry which is preliminary data.</text>
</comment>
<dbReference type="EMBL" id="CAJVQB010039274">
    <property type="protein sequence ID" value="CAG8827211.1"/>
    <property type="molecule type" value="Genomic_DNA"/>
</dbReference>
<dbReference type="Proteomes" id="UP000789901">
    <property type="component" value="Unassembled WGS sequence"/>
</dbReference>
<gene>
    <name evidence="1" type="ORF">GMARGA_LOCUS29336</name>
</gene>